<dbReference type="Proteomes" id="UP000230423">
    <property type="component" value="Unassembled WGS sequence"/>
</dbReference>
<name>A0A2G9UZI5_TELCI</name>
<protein>
    <submittedName>
        <fullName evidence="2">Uncharacterized protein</fullName>
    </submittedName>
</protein>
<gene>
    <name evidence="2" type="ORF">TELCIR_02295</name>
</gene>
<dbReference type="EMBL" id="KZ345119">
    <property type="protein sequence ID" value="PIO75647.1"/>
    <property type="molecule type" value="Genomic_DNA"/>
</dbReference>
<evidence type="ECO:0000313" key="2">
    <source>
        <dbReference type="EMBL" id="PIO75647.1"/>
    </source>
</evidence>
<feature type="region of interest" description="Disordered" evidence="1">
    <location>
        <begin position="59"/>
        <end position="83"/>
    </location>
</feature>
<reference evidence="2 3" key="1">
    <citation type="submission" date="2015-09" db="EMBL/GenBank/DDBJ databases">
        <title>Draft genome of the parasitic nematode Teladorsagia circumcincta isolate WARC Sus (inbred).</title>
        <authorList>
            <person name="Mitreva M."/>
        </authorList>
    </citation>
    <scope>NUCLEOTIDE SEQUENCE [LARGE SCALE GENOMIC DNA]</scope>
    <source>
        <strain evidence="2 3">S</strain>
    </source>
</reference>
<organism evidence="2 3">
    <name type="scientific">Teladorsagia circumcincta</name>
    <name type="common">Brown stomach worm</name>
    <name type="synonym">Ostertagia circumcincta</name>
    <dbReference type="NCBI Taxonomy" id="45464"/>
    <lineage>
        <taxon>Eukaryota</taxon>
        <taxon>Metazoa</taxon>
        <taxon>Ecdysozoa</taxon>
        <taxon>Nematoda</taxon>
        <taxon>Chromadorea</taxon>
        <taxon>Rhabditida</taxon>
        <taxon>Rhabditina</taxon>
        <taxon>Rhabditomorpha</taxon>
        <taxon>Strongyloidea</taxon>
        <taxon>Trichostrongylidae</taxon>
        <taxon>Teladorsagia</taxon>
    </lineage>
</organism>
<evidence type="ECO:0000313" key="3">
    <source>
        <dbReference type="Proteomes" id="UP000230423"/>
    </source>
</evidence>
<proteinExistence type="predicted"/>
<feature type="compositionally biased region" description="Pro residues" evidence="1">
    <location>
        <begin position="60"/>
        <end position="78"/>
    </location>
</feature>
<feature type="region of interest" description="Disordered" evidence="1">
    <location>
        <begin position="121"/>
        <end position="143"/>
    </location>
</feature>
<keyword evidence="3" id="KW-1185">Reference proteome</keyword>
<accession>A0A2G9UZI5</accession>
<feature type="compositionally biased region" description="Basic and acidic residues" evidence="1">
    <location>
        <begin position="133"/>
        <end position="143"/>
    </location>
</feature>
<sequence length="143" mass="16179">MLLIFQFLQNSELLLDFQQKGFWLILEEQQSVTARTVPCDQANRHMRDGENVFTNLFFLPPHPPPPPPQHMPPPPPPPPKKELSMGITIARMKKNMAADPETSKKNLVNALYPGSNHFSVDCTTGDSPYSAPRTDRRLFTSHS</sequence>
<dbReference type="AlphaFoldDB" id="A0A2G9UZI5"/>
<evidence type="ECO:0000256" key="1">
    <source>
        <dbReference type="SAM" id="MobiDB-lite"/>
    </source>
</evidence>